<dbReference type="GO" id="GO:1901678">
    <property type="term" value="P:iron coordination entity transport"/>
    <property type="evidence" value="ECO:0007669"/>
    <property type="project" value="UniProtKB-ARBA"/>
</dbReference>
<dbReference type="SUPFAM" id="SSF53807">
    <property type="entry name" value="Helical backbone' metal receptor"/>
    <property type="match status" value="1"/>
</dbReference>
<comment type="caution">
    <text evidence="6">The sequence shown here is derived from an EMBL/GenBank/DDBJ whole genome shotgun (WGS) entry which is preliminary data.</text>
</comment>
<comment type="similarity">
    <text evidence="2">Belongs to the bacterial solute-binding protein 8 family.</text>
</comment>
<dbReference type="STRING" id="1272.GCA_900014985_01358"/>
<keyword evidence="7" id="KW-1185">Reference proteome</keyword>
<evidence type="ECO:0000256" key="4">
    <source>
        <dbReference type="ARBA" id="ARBA00022729"/>
    </source>
</evidence>
<proteinExistence type="inferred from homology"/>
<dbReference type="PANTHER" id="PTHR30532">
    <property type="entry name" value="IRON III DICITRATE-BINDING PERIPLASMIC PROTEIN"/>
    <property type="match status" value="1"/>
</dbReference>
<keyword evidence="4" id="KW-0732">Signal</keyword>
<evidence type="ECO:0000256" key="1">
    <source>
        <dbReference type="ARBA" id="ARBA00004196"/>
    </source>
</evidence>
<evidence type="ECO:0000313" key="6">
    <source>
        <dbReference type="EMBL" id="GEC98177.1"/>
    </source>
</evidence>
<dbReference type="AlphaFoldDB" id="A0A4Y4D4G5"/>
<comment type="subcellular location">
    <subcellularLocation>
        <location evidence="1">Cell envelope</location>
    </subcellularLocation>
</comment>
<evidence type="ECO:0000256" key="3">
    <source>
        <dbReference type="ARBA" id="ARBA00022448"/>
    </source>
</evidence>
<protein>
    <submittedName>
        <fullName evidence="6">ABC transporter substrate-binding protein</fullName>
    </submittedName>
</protein>
<sequence length="299" mass="32562">MTVEHKFGSTEVKGPKEGQELKVVALGWSDGENCLALGVKPIAVYDWLGFGKDKKGVGPWAVEKFGDVTPEVMERSDSGIDYELVQSLSPDLILNVNSGYDEKEYKRLSEIAPTISGPKDAQNFAPGWDNQTRMIGKALGLEEQGNQLVDDTNAKIKEVADKHPKFKGVQAVTGSKFGEAYGLSYTGDMRWDLMADLGFTMYSKAAAMKPDKGFYANVSEEQVSVFDAPVAVMFPIGYSLQELKDDKILNSLSVFKDGRAVLLDPEEDLVQAFSAGNPLSIGLVLDQLPPKLDTAVAKI</sequence>
<dbReference type="Gene3D" id="3.40.50.1980">
    <property type="entry name" value="Nitrogenase molybdenum iron protein domain"/>
    <property type="match status" value="2"/>
</dbReference>
<name>A0A4Y4D4G5_KOCVA</name>
<reference evidence="6 7" key="1">
    <citation type="submission" date="2019-06" db="EMBL/GenBank/DDBJ databases">
        <title>Whole genome shotgun sequence of Kocuria varians NBRC 15358.</title>
        <authorList>
            <person name="Hosoyama A."/>
            <person name="Uohara A."/>
            <person name="Ohji S."/>
            <person name="Ichikawa N."/>
        </authorList>
    </citation>
    <scope>NUCLEOTIDE SEQUENCE [LARGE SCALE GENOMIC DNA]</scope>
    <source>
        <strain evidence="6 7">NBRC 15358</strain>
    </source>
</reference>
<dbReference type="PROSITE" id="PS50983">
    <property type="entry name" value="FE_B12_PBP"/>
    <property type="match status" value="1"/>
</dbReference>
<dbReference type="Proteomes" id="UP000315730">
    <property type="component" value="Unassembled WGS sequence"/>
</dbReference>
<dbReference type="InterPro" id="IPR051313">
    <property type="entry name" value="Bact_iron-sidero_bind"/>
</dbReference>
<dbReference type="PANTHER" id="PTHR30532:SF24">
    <property type="entry name" value="FERRIC ENTEROBACTIN-BINDING PERIPLASMIC PROTEIN FEPB"/>
    <property type="match status" value="1"/>
</dbReference>
<keyword evidence="3" id="KW-0813">Transport</keyword>
<feature type="domain" description="Fe/B12 periplasmic-binding" evidence="5">
    <location>
        <begin position="22"/>
        <end position="296"/>
    </location>
</feature>
<dbReference type="Pfam" id="PF01497">
    <property type="entry name" value="Peripla_BP_2"/>
    <property type="match status" value="1"/>
</dbReference>
<organism evidence="6 7">
    <name type="scientific">Kocuria varians</name>
    <name type="common">Micrococcus varians</name>
    <dbReference type="NCBI Taxonomy" id="1272"/>
    <lineage>
        <taxon>Bacteria</taxon>
        <taxon>Bacillati</taxon>
        <taxon>Actinomycetota</taxon>
        <taxon>Actinomycetes</taxon>
        <taxon>Micrococcales</taxon>
        <taxon>Micrococcaceae</taxon>
        <taxon>Kocuria</taxon>
    </lineage>
</organism>
<evidence type="ECO:0000256" key="2">
    <source>
        <dbReference type="ARBA" id="ARBA00008814"/>
    </source>
</evidence>
<evidence type="ECO:0000259" key="5">
    <source>
        <dbReference type="PROSITE" id="PS50983"/>
    </source>
</evidence>
<gene>
    <name evidence="6" type="ORF">KVA01_03320</name>
</gene>
<dbReference type="GO" id="GO:0030288">
    <property type="term" value="C:outer membrane-bounded periplasmic space"/>
    <property type="evidence" value="ECO:0007669"/>
    <property type="project" value="TreeGrafter"/>
</dbReference>
<evidence type="ECO:0000313" key="7">
    <source>
        <dbReference type="Proteomes" id="UP000315730"/>
    </source>
</evidence>
<dbReference type="InterPro" id="IPR002491">
    <property type="entry name" value="ABC_transptr_periplasmic_BD"/>
</dbReference>
<dbReference type="EMBL" id="BJNW01000002">
    <property type="protein sequence ID" value="GEC98177.1"/>
    <property type="molecule type" value="Genomic_DNA"/>
</dbReference>
<accession>A0A4Y4D4G5</accession>